<dbReference type="AlphaFoldDB" id="A0AA51X722"/>
<accession>A0AA51X722</accession>
<dbReference type="RefSeq" id="WP_309202892.1">
    <property type="nucleotide sequence ID" value="NZ_CP133548.1"/>
</dbReference>
<name>A0AA51X722_9GAMM</name>
<dbReference type="Proteomes" id="UP001239782">
    <property type="component" value="Chromosome"/>
</dbReference>
<dbReference type="EMBL" id="CP133548">
    <property type="protein sequence ID" value="WMS87743.1"/>
    <property type="molecule type" value="Genomic_DNA"/>
</dbReference>
<sequence>MNTRQIKVKSSGKASGAFLFRRSRRGPAEQLTQATGKITRSKASSK</sequence>
<evidence type="ECO:0000313" key="3">
    <source>
        <dbReference type="Proteomes" id="UP001239782"/>
    </source>
</evidence>
<gene>
    <name evidence="2" type="ORF">Q9312_02180</name>
</gene>
<keyword evidence="3" id="KW-1185">Reference proteome</keyword>
<feature type="region of interest" description="Disordered" evidence="1">
    <location>
        <begin position="1"/>
        <end position="46"/>
    </location>
</feature>
<evidence type="ECO:0000313" key="2">
    <source>
        <dbReference type="EMBL" id="WMS87743.1"/>
    </source>
</evidence>
<dbReference type="KEGG" id="plei:Q9312_02180"/>
<proteinExistence type="predicted"/>
<reference evidence="2 3" key="1">
    <citation type="submission" date="2023-08" db="EMBL/GenBank/DDBJ databases">
        <title>Pleionea litopenaei sp. nov., isolated from stomach of juvenile Litopenaeus vannamei.</title>
        <authorList>
            <person name="Rho A.M."/>
            <person name="Hwang C.Y."/>
        </authorList>
    </citation>
    <scope>NUCLEOTIDE SEQUENCE [LARGE SCALE GENOMIC DNA]</scope>
    <source>
        <strain evidence="2 3">HL-JVS1</strain>
    </source>
</reference>
<organism evidence="2 3">
    <name type="scientific">Pleionea litopenaei</name>
    <dbReference type="NCBI Taxonomy" id="3070815"/>
    <lineage>
        <taxon>Bacteria</taxon>
        <taxon>Pseudomonadati</taxon>
        <taxon>Pseudomonadota</taxon>
        <taxon>Gammaproteobacteria</taxon>
        <taxon>Oceanospirillales</taxon>
        <taxon>Pleioneaceae</taxon>
        <taxon>Pleionea</taxon>
    </lineage>
</organism>
<protein>
    <submittedName>
        <fullName evidence="2">Uncharacterized protein</fullName>
    </submittedName>
</protein>
<evidence type="ECO:0000256" key="1">
    <source>
        <dbReference type="SAM" id="MobiDB-lite"/>
    </source>
</evidence>